<dbReference type="AlphaFoldDB" id="A0A6I3KIW5"/>
<dbReference type="RefSeq" id="WP_154738367.1">
    <property type="nucleotide sequence ID" value="NZ_WMBQ01000001.1"/>
</dbReference>
<feature type="signal peptide" evidence="1">
    <location>
        <begin position="1"/>
        <end position="23"/>
    </location>
</feature>
<protein>
    <submittedName>
        <fullName evidence="2">Uncharacterized protein</fullName>
    </submittedName>
</protein>
<gene>
    <name evidence="2" type="ORF">GIW81_05920</name>
</gene>
<accession>A0A6I3KIW5</accession>
<evidence type="ECO:0000313" key="2">
    <source>
        <dbReference type="EMBL" id="MTD93870.1"/>
    </source>
</evidence>
<evidence type="ECO:0000256" key="1">
    <source>
        <dbReference type="SAM" id="SignalP"/>
    </source>
</evidence>
<reference evidence="2 3" key="1">
    <citation type="submission" date="2019-11" db="EMBL/GenBank/DDBJ databases">
        <title>Identification of a novel strain.</title>
        <authorList>
            <person name="Xu Q."/>
            <person name="Wang G."/>
        </authorList>
    </citation>
    <scope>NUCLEOTIDE SEQUENCE [LARGE SCALE GENOMIC DNA]</scope>
    <source>
        <strain evidence="3">xq</strain>
    </source>
</reference>
<evidence type="ECO:0000313" key="3">
    <source>
        <dbReference type="Proteomes" id="UP000440694"/>
    </source>
</evidence>
<dbReference type="EMBL" id="WMBQ01000001">
    <property type="protein sequence ID" value="MTD93870.1"/>
    <property type="molecule type" value="Genomic_DNA"/>
</dbReference>
<proteinExistence type="predicted"/>
<keyword evidence="1" id="KW-0732">Signal</keyword>
<keyword evidence="3" id="KW-1185">Reference proteome</keyword>
<feature type="chain" id="PRO_5026280169" evidence="1">
    <location>
        <begin position="24"/>
        <end position="152"/>
    </location>
</feature>
<name>A0A6I3KIW5_9HYPH</name>
<comment type="caution">
    <text evidence="2">The sequence shown here is derived from an EMBL/GenBank/DDBJ whole genome shotgun (WGS) entry which is preliminary data.</text>
</comment>
<organism evidence="2 3">
    <name type="scientific">Hyphomicrobium album</name>
    <dbReference type="NCBI Taxonomy" id="2665159"/>
    <lineage>
        <taxon>Bacteria</taxon>
        <taxon>Pseudomonadati</taxon>
        <taxon>Pseudomonadota</taxon>
        <taxon>Alphaproteobacteria</taxon>
        <taxon>Hyphomicrobiales</taxon>
        <taxon>Hyphomicrobiaceae</taxon>
        <taxon>Hyphomicrobium</taxon>
    </lineage>
</organism>
<dbReference type="Proteomes" id="UP000440694">
    <property type="component" value="Unassembled WGS sequence"/>
</dbReference>
<sequence length="152" mass="16360">MRLPLPHVLFAIALSAAGTVARAADQCLSKAELMDVARMGSVMGLGGALKRCGNCLGERYQKTVDSYEESGMLVEFRRAEVAVQSSQSKFEYADELVRVAARKFASDMSADCTACERTADTVGTLASADMRSKLYDAEAAKITQMPAYKSCP</sequence>